<dbReference type="AlphaFoldDB" id="A0A5K1D641"/>
<evidence type="ECO:0000256" key="3">
    <source>
        <dbReference type="PROSITE-ProRule" id="PRU01191"/>
    </source>
</evidence>
<dbReference type="OrthoDB" id="47276at2759"/>
<comment type="similarity">
    <text evidence="3">Belongs to the GRAS family.</text>
</comment>
<feature type="region of interest" description="VHIID" evidence="3">
    <location>
        <begin position="581"/>
        <end position="646"/>
    </location>
</feature>
<sequence>MDPLEDLSIFMNGFKVEETFQDVPLILSDPPPSNFPAPPCTYASSVPPTDSEPPDDCELLSDVLLNYIREMLMDENVEEQSYVYEENSALQAAEKPFYDILGEKYPPYPDHHPLYQGDGPESPDDGSCSTADATNSHQAGSHISGGSSSSSGSDSHWTPDHVAYPHPNELVSPVSTLSLNYSGKSSFNSPLGSRLDEVEGCRETLVENFRLPDFFDESHVWQFRKGMEEASKFLPNGSISFNLQMNGLPPDSKLEVKEVLPNGNFVIDTENNVSVQESKAGGKFTSNRTSMVNPNSSKQEFEKDVTKCLPNGNAVVNLENNALPRAAKLEANNFLPNGNVVLNQEDNASPRVSKQEANNFLPNGNLLLNLEKQEAVHDLKLGINNINIKVEKRDERESLIVKSTDDNDQNGFRGHKNPHSEDSELEVGRSNKHSAISFSSDTIRSEMFDQVLLCRKGKCVELVTNLREAMQNSLGKNVQNGHSKGSSGTKSRGKRQGKREVVDLRALLIHCAQAVATDDRRSANELLRQIRQHSSPYGDGTQRLAHCFAESLEARLSGTGGNIYYNLKTKRNSAASILKAHQLYLAACPFKRISHYLSNQTTLNVAENATKLHIIDFGILYGFQWPSFIQRLSARPGGPPRLRITGIDFPQPGFKPAERIEETGCRLSEYARMFNVPFQYKAIASKWENVEIEDLDLDDGEVLVVNCLYRMRNLPDETVSVDCPRDIVLNKIRKMNPKVFILGIINGAYSAPFFTTRFREALFQYSAFFDMLETNTPRDHPERILIEREIFGREVLNIVACEGSERIERPEVYKQWQVRNQRAGFVQLPLNQDIMQKSREKVKHIYHKDFMVDEDSQWLLQGWKGRILQALSTWAPSKNRHDY</sequence>
<dbReference type="Pfam" id="PF03514">
    <property type="entry name" value="GRAS"/>
    <property type="match status" value="1"/>
</dbReference>
<feature type="short sequence motif" description="VHIID" evidence="3">
    <location>
        <begin position="612"/>
        <end position="616"/>
    </location>
</feature>
<feature type="region of interest" description="SAW" evidence="3">
    <location>
        <begin position="800"/>
        <end position="875"/>
    </location>
</feature>
<feature type="compositionally biased region" description="Polar residues" evidence="4">
    <location>
        <begin position="473"/>
        <end position="482"/>
    </location>
</feature>
<feature type="compositionally biased region" description="Basic and acidic residues" evidence="4">
    <location>
        <begin position="418"/>
        <end position="429"/>
    </location>
</feature>
<feature type="region of interest" description="Disordered" evidence="4">
    <location>
        <begin position="400"/>
        <end position="431"/>
    </location>
</feature>
<proteinExistence type="inferred from homology"/>
<comment type="caution">
    <text evidence="3">Lacks conserved residue(s) required for the propagation of feature annotation.</text>
</comment>
<keyword evidence="2" id="KW-0804">Transcription</keyword>
<dbReference type="PANTHER" id="PTHR31636">
    <property type="entry name" value="OSJNBA0084A10.13 PROTEIN-RELATED"/>
    <property type="match status" value="1"/>
</dbReference>
<accession>A0A5K1D641</accession>
<protein>
    <submittedName>
        <fullName evidence="5">Uncharacterized protein</fullName>
    </submittedName>
</protein>
<feature type="region of interest" description="Disordered" evidence="4">
    <location>
        <begin position="473"/>
        <end position="498"/>
    </location>
</feature>
<dbReference type="EMBL" id="LR721783">
    <property type="protein sequence ID" value="VVW33253.1"/>
    <property type="molecule type" value="Genomic_DNA"/>
</dbReference>
<feature type="region of interest" description="Leucine repeat I (LRI)" evidence="3">
    <location>
        <begin position="502"/>
        <end position="562"/>
    </location>
</feature>
<dbReference type="Gramene" id="NC5G0050100.1">
    <property type="protein sequence ID" value="NC5G0050100.1:cds"/>
    <property type="gene ID" value="NC5G0050100"/>
</dbReference>
<feature type="region of interest" description="Disordered" evidence="4">
    <location>
        <begin position="108"/>
        <end position="164"/>
    </location>
</feature>
<feature type="compositionally biased region" description="Low complexity" evidence="4">
    <location>
        <begin position="136"/>
        <end position="156"/>
    </location>
</feature>
<dbReference type="PROSITE" id="PS50985">
    <property type="entry name" value="GRAS"/>
    <property type="match status" value="1"/>
</dbReference>
<evidence type="ECO:0000256" key="1">
    <source>
        <dbReference type="ARBA" id="ARBA00023015"/>
    </source>
</evidence>
<reference evidence="5" key="1">
    <citation type="submission" date="2019-09" db="EMBL/GenBank/DDBJ databases">
        <authorList>
            <person name="Zhang L."/>
        </authorList>
    </citation>
    <scope>NUCLEOTIDE SEQUENCE</scope>
</reference>
<organism evidence="5">
    <name type="scientific">Nymphaea colorata</name>
    <name type="common">pocket water lily</name>
    <dbReference type="NCBI Taxonomy" id="210225"/>
    <lineage>
        <taxon>Eukaryota</taxon>
        <taxon>Viridiplantae</taxon>
        <taxon>Streptophyta</taxon>
        <taxon>Embryophyta</taxon>
        <taxon>Tracheophyta</taxon>
        <taxon>Spermatophyta</taxon>
        <taxon>Magnoliopsida</taxon>
        <taxon>Nymphaeales</taxon>
        <taxon>Nymphaeaceae</taxon>
        <taxon>Nymphaea</taxon>
    </lineage>
</organism>
<feature type="region of interest" description="Leucine repeat II (LRII)" evidence="3">
    <location>
        <begin position="662"/>
        <end position="694"/>
    </location>
</feature>
<dbReference type="OMA" id="RVNTNYH"/>
<dbReference type="InterPro" id="IPR005202">
    <property type="entry name" value="TF_GRAS"/>
</dbReference>
<evidence type="ECO:0000256" key="2">
    <source>
        <dbReference type="ARBA" id="ARBA00023163"/>
    </source>
</evidence>
<evidence type="ECO:0000256" key="4">
    <source>
        <dbReference type="SAM" id="MobiDB-lite"/>
    </source>
</evidence>
<name>A0A5K1D641_9MAGN</name>
<gene>
    <name evidence="5" type="ORF">NYM_LOCUS19047</name>
</gene>
<evidence type="ECO:0000313" key="5">
    <source>
        <dbReference type="EMBL" id="VVW33253.1"/>
    </source>
</evidence>
<keyword evidence="1" id="KW-0805">Transcription regulation</keyword>